<protein>
    <recommendedName>
        <fullName evidence="3">EF-hand domain-containing protein</fullName>
    </recommendedName>
</protein>
<evidence type="ECO:0000313" key="4">
    <source>
        <dbReference type="EMBL" id="OQR95632.1"/>
    </source>
</evidence>
<accession>A0A1V9ZCG0</accession>
<evidence type="ECO:0000256" key="1">
    <source>
        <dbReference type="ARBA" id="ARBA00022837"/>
    </source>
</evidence>
<dbReference type="Proteomes" id="UP000243217">
    <property type="component" value="Unassembled WGS sequence"/>
</dbReference>
<dbReference type="CDD" id="cd00051">
    <property type="entry name" value="EFh"/>
    <property type="match status" value="1"/>
</dbReference>
<organism evidence="4 5">
    <name type="scientific">Thraustotheca clavata</name>
    <dbReference type="NCBI Taxonomy" id="74557"/>
    <lineage>
        <taxon>Eukaryota</taxon>
        <taxon>Sar</taxon>
        <taxon>Stramenopiles</taxon>
        <taxon>Oomycota</taxon>
        <taxon>Saprolegniomycetes</taxon>
        <taxon>Saprolegniales</taxon>
        <taxon>Achlyaceae</taxon>
        <taxon>Thraustotheca</taxon>
    </lineage>
</organism>
<feature type="domain" description="EF-hand" evidence="3">
    <location>
        <begin position="351"/>
        <end position="386"/>
    </location>
</feature>
<dbReference type="OrthoDB" id="26525at2759"/>
<dbReference type="Pfam" id="PF13499">
    <property type="entry name" value="EF-hand_7"/>
    <property type="match status" value="1"/>
</dbReference>
<dbReference type="PROSITE" id="PS00018">
    <property type="entry name" value="EF_HAND_1"/>
    <property type="match status" value="1"/>
</dbReference>
<feature type="domain" description="EF-hand" evidence="3">
    <location>
        <begin position="315"/>
        <end position="350"/>
    </location>
</feature>
<dbReference type="Gene3D" id="1.10.238.10">
    <property type="entry name" value="EF-hand"/>
    <property type="match status" value="1"/>
</dbReference>
<reference evidence="4 5" key="1">
    <citation type="journal article" date="2014" name="Genome Biol. Evol.">
        <title>The secreted proteins of Achlya hypogyna and Thraustotheca clavata identify the ancestral oomycete secretome and reveal gene acquisitions by horizontal gene transfer.</title>
        <authorList>
            <person name="Misner I."/>
            <person name="Blouin N."/>
            <person name="Leonard G."/>
            <person name="Richards T.A."/>
            <person name="Lane C.E."/>
        </authorList>
    </citation>
    <scope>NUCLEOTIDE SEQUENCE [LARGE SCALE GENOMIC DNA]</scope>
    <source>
        <strain evidence="4 5">ATCC 34112</strain>
    </source>
</reference>
<keyword evidence="5" id="KW-1185">Reference proteome</keyword>
<dbReference type="EMBL" id="JNBS01002070">
    <property type="protein sequence ID" value="OQR95632.1"/>
    <property type="molecule type" value="Genomic_DNA"/>
</dbReference>
<dbReference type="PROSITE" id="PS50222">
    <property type="entry name" value="EF_HAND_2"/>
    <property type="match status" value="2"/>
</dbReference>
<feature type="region of interest" description="Disordered" evidence="2">
    <location>
        <begin position="503"/>
        <end position="543"/>
    </location>
</feature>
<gene>
    <name evidence="4" type="ORF">THRCLA_07703</name>
</gene>
<feature type="compositionally biased region" description="Basic residues" evidence="2">
    <location>
        <begin position="1"/>
        <end position="10"/>
    </location>
</feature>
<dbReference type="SUPFAM" id="SSF47473">
    <property type="entry name" value="EF-hand"/>
    <property type="match status" value="1"/>
</dbReference>
<evidence type="ECO:0000259" key="3">
    <source>
        <dbReference type="PROSITE" id="PS50222"/>
    </source>
</evidence>
<evidence type="ECO:0000313" key="5">
    <source>
        <dbReference type="Proteomes" id="UP000243217"/>
    </source>
</evidence>
<name>A0A1V9ZCG0_9STRA</name>
<dbReference type="SMART" id="SM00054">
    <property type="entry name" value="EFh"/>
    <property type="match status" value="2"/>
</dbReference>
<dbReference type="InterPro" id="IPR002048">
    <property type="entry name" value="EF_hand_dom"/>
</dbReference>
<proteinExistence type="predicted"/>
<dbReference type="AlphaFoldDB" id="A0A1V9ZCG0"/>
<dbReference type="STRING" id="74557.A0A1V9ZCG0"/>
<feature type="region of interest" description="Disordered" evidence="2">
    <location>
        <begin position="1"/>
        <end position="37"/>
    </location>
</feature>
<evidence type="ECO:0000256" key="2">
    <source>
        <dbReference type="SAM" id="MobiDB-lite"/>
    </source>
</evidence>
<feature type="compositionally biased region" description="Low complexity" evidence="2">
    <location>
        <begin position="18"/>
        <end position="37"/>
    </location>
</feature>
<keyword evidence="1" id="KW-0106">Calcium</keyword>
<comment type="caution">
    <text evidence="4">The sequence shown here is derived from an EMBL/GenBank/DDBJ whole genome shotgun (WGS) entry which is preliminary data.</text>
</comment>
<sequence length="593" mass="66588">MGKRKSKRSHGASLAPNISESIAIPSSESTTTEVSPSTEAIVKTEVIANINVIASTEARPNTEFKVNTKALVTTETIAAAPLVQEQTTEITACVNPSPSKVEQIESNQQAMVAETKRELTKEDASKIVNRAVFALIQAGVPLVRLFKPLPSVAQVALLLEKDYSISITRIEMDAFQLTFQGSDDEFNAKVCHEYVCTKVFPVELGEYQLRKALIEKATKLRGKCDINRMLNSLVSTESIVNLAAFESILVEKLAIELANWVLRCLYSRLLLVPYTTGGCNLPIVQGKVFIKALERFCKNSQFTADTVEGALRKLLTQSDLINKFREIDTDGSGTISLEECTAYLHGQHLDFPQAVIKEFLKRFDRDGDGMLGVDEILLFIRPKAQFGIQVLTPFGMFYMPAEPTEMVEQLVQRIHKRMFWLQHNHMLGNANSTKSKKMLISVDGFCIRKHFGALAFEFKKGDIVHNMLSNGELLVLMEKNQDGPPSFLSKEKYPLMRCPQLERPYSPPVPLKEPPPPPVEMKPRTQNTPQRNRMSKKPKPLELPTQVASWSSLDVKKWLIYQLKLKTIAPKLNQLPTPKNLIVNYNNNIKYTL</sequence>
<dbReference type="GO" id="GO:0005509">
    <property type="term" value="F:calcium ion binding"/>
    <property type="evidence" value="ECO:0007669"/>
    <property type="project" value="InterPro"/>
</dbReference>
<feature type="compositionally biased region" description="Pro residues" evidence="2">
    <location>
        <begin position="505"/>
        <end position="520"/>
    </location>
</feature>
<dbReference type="InterPro" id="IPR018247">
    <property type="entry name" value="EF_Hand_1_Ca_BS"/>
</dbReference>
<dbReference type="InterPro" id="IPR011992">
    <property type="entry name" value="EF-hand-dom_pair"/>
</dbReference>